<evidence type="ECO:0000256" key="1">
    <source>
        <dbReference type="ARBA" id="ARBA00022737"/>
    </source>
</evidence>
<evidence type="ECO:0000256" key="3">
    <source>
        <dbReference type="PROSITE-ProRule" id="PRU00339"/>
    </source>
</evidence>
<name>A0A7W8II85_9BACT</name>
<dbReference type="EMBL" id="JACHDY010000003">
    <property type="protein sequence ID" value="MBB5317649.1"/>
    <property type="molecule type" value="Genomic_DNA"/>
</dbReference>
<feature type="transmembrane region" description="Helical" evidence="4">
    <location>
        <begin position="38"/>
        <end position="56"/>
    </location>
</feature>
<dbReference type="InterPro" id="IPR019734">
    <property type="entry name" value="TPR_rpt"/>
</dbReference>
<gene>
    <name evidence="6" type="ORF">HDF09_002335</name>
</gene>
<dbReference type="PROSITE" id="PS50005">
    <property type="entry name" value="TPR"/>
    <property type="match status" value="3"/>
</dbReference>
<organism evidence="6 7">
    <name type="scientific">Tunturiibacter empetritectus</name>
    <dbReference type="NCBI Taxonomy" id="3069691"/>
    <lineage>
        <taxon>Bacteria</taxon>
        <taxon>Pseudomonadati</taxon>
        <taxon>Acidobacteriota</taxon>
        <taxon>Terriglobia</taxon>
        <taxon>Terriglobales</taxon>
        <taxon>Acidobacteriaceae</taxon>
        <taxon>Tunturiibacter</taxon>
    </lineage>
</organism>
<dbReference type="SUPFAM" id="SSF48452">
    <property type="entry name" value="TPR-like"/>
    <property type="match status" value="1"/>
</dbReference>
<dbReference type="Pfam" id="PF14559">
    <property type="entry name" value="TPR_19"/>
    <property type="match status" value="1"/>
</dbReference>
<dbReference type="PANTHER" id="PTHR44858">
    <property type="entry name" value="TETRATRICOPEPTIDE REPEAT PROTEIN 6"/>
    <property type="match status" value="1"/>
</dbReference>
<reference evidence="6" key="1">
    <citation type="submission" date="2020-08" db="EMBL/GenBank/DDBJ databases">
        <title>Genomic Encyclopedia of Type Strains, Phase IV (KMG-V): Genome sequencing to study the core and pangenomes of soil and plant-associated prokaryotes.</title>
        <authorList>
            <person name="Whitman W."/>
        </authorList>
    </citation>
    <scope>NUCLEOTIDE SEQUENCE [LARGE SCALE GENOMIC DNA]</scope>
    <source>
        <strain evidence="6">M8UP27</strain>
    </source>
</reference>
<dbReference type="AlphaFoldDB" id="A0A7W8II85"/>
<feature type="repeat" description="TPR" evidence="3">
    <location>
        <begin position="567"/>
        <end position="600"/>
    </location>
</feature>
<evidence type="ECO:0000313" key="6">
    <source>
        <dbReference type="EMBL" id="MBB5317649.1"/>
    </source>
</evidence>
<dbReference type="InterPro" id="IPR050498">
    <property type="entry name" value="Ycf3"/>
</dbReference>
<keyword evidence="7" id="KW-1185">Reference proteome</keyword>
<dbReference type="Proteomes" id="UP000568106">
    <property type="component" value="Unassembled WGS sequence"/>
</dbReference>
<dbReference type="GO" id="GO:0046813">
    <property type="term" value="P:receptor-mediated virion attachment to host cell"/>
    <property type="evidence" value="ECO:0007669"/>
    <property type="project" value="TreeGrafter"/>
</dbReference>
<dbReference type="InterPro" id="IPR036280">
    <property type="entry name" value="Multihaem_cyt_sf"/>
</dbReference>
<protein>
    <submittedName>
        <fullName evidence="6">Tetratricopeptide (TPR) repeat protein</fullName>
    </submittedName>
</protein>
<feature type="repeat" description="TPR" evidence="3">
    <location>
        <begin position="669"/>
        <end position="702"/>
    </location>
</feature>
<keyword evidence="2 3" id="KW-0802">TPR repeat</keyword>
<keyword evidence="1" id="KW-0677">Repeat</keyword>
<keyword evidence="4" id="KW-1133">Transmembrane helix</keyword>
<dbReference type="SUPFAM" id="SSF48695">
    <property type="entry name" value="Multiheme cytochromes"/>
    <property type="match status" value="1"/>
</dbReference>
<dbReference type="GO" id="GO:0009279">
    <property type="term" value="C:cell outer membrane"/>
    <property type="evidence" value="ECO:0007669"/>
    <property type="project" value="TreeGrafter"/>
</dbReference>
<keyword evidence="4" id="KW-0812">Transmembrane</keyword>
<evidence type="ECO:0000256" key="4">
    <source>
        <dbReference type="SAM" id="Phobius"/>
    </source>
</evidence>
<dbReference type="InterPro" id="IPR023155">
    <property type="entry name" value="Cyt_c-552/4"/>
</dbReference>
<dbReference type="Gene3D" id="1.10.1130.10">
    <property type="entry name" value="Flavocytochrome C3, Chain A"/>
    <property type="match status" value="1"/>
</dbReference>
<evidence type="ECO:0000259" key="5">
    <source>
        <dbReference type="Pfam" id="PF13435"/>
    </source>
</evidence>
<accession>A0A7W8II85</accession>
<evidence type="ECO:0000256" key="2">
    <source>
        <dbReference type="ARBA" id="ARBA00022803"/>
    </source>
</evidence>
<dbReference type="PANTHER" id="PTHR44858:SF1">
    <property type="entry name" value="UDP-N-ACETYLGLUCOSAMINE--PEPTIDE N-ACETYLGLUCOSAMINYLTRANSFERASE SPINDLY-RELATED"/>
    <property type="match status" value="1"/>
</dbReference>
<keyword evidence="4" id="KW-0472">Membrane</keyword>
<feature type="domain" description="Cytochrome c-552/4" evidence="5">
    <location>
        <begin position="124"/>
        <end position="204"/>
    </location>
</feature>
<comment type="caution">
    <text evidence="6">The sequence shown here is derived from an EMBL/GenBank/DDBJ whole genome shotgun (WGS) entry which is preliminary data.</text>
</comment>
<evidence type="ECO:0000313" key="7">
    <source>
        <dbReference type="Proteomes" id="UP000568106"/>
    </source>
</evidence>
<dbReference type="Pfam" id="PF00515">
    <property type="entry name" value="TPR_1"/>
    <property type="match status" value="1"/>
</dbReference>
<dbReference type="SMART" id="SM00028">
    <property type="entry name" value="TPR"/>
    <property type="match status" value="5"/>
</dbReference>
<dbReference type="InterPro" id="IPR011990">
    <property type="entry name" value="TPR-like_helical_dom_sf"/>
</dbReference>
<proteinExistence type="predicted"/>
<dbReference type="Pfam" id="PF13435">
    <property type="entry name" value="Cytochrome_C554"/>
    <property type="match status" value="1"/>
</dbReference>
<dbReference type="Gene3D" id="1.25.40.10">
    <property type="entry name" value="Tetratricopeptide repeat domain"/>
    <property type="match status" value="1"/>
</dbReference>
<feature type="repeat" description="TPR" evidence="3">
    <location>
        <begin position="601"/>
        <end position="634"/>
    </location>
</feature>
<sequence length="777" mass="87242">MGGIAKEKLGSTQVFSKWAKMQVTRVVRNRRSLAAVRVAYVSLVGVLFLGSVFAFIPRIQAHSDLSQTQQKVTDEATVRKEYADRVSRTYNFAFGKGNISTPGNAAVQGDTFLEPDAFPTADYCGHCHKEAYHQWRQSLHSNSFRTPFYRTSVNILIRTKGIEFSRHCDSCHNPIAVLGGGLTQNSIVDRKFDQDGLTCTTCHSVQKLQSTLGNGGYVMGVPAVLVDEKGVRIPGLVPDSEILAHLDRHSKAVMQTFYRTPEFCSACHKANLPNPLNDYKFIRAFTAYDEWQNSKFSQRNPLTFYQADFTTCQGCHMKRASNALPEPGAKNGTFASHRWTAGNTAVPFYYGFDEQLEKTVEFLKTGNYLNVDLFAIRKANDDKLIAPLGSTAFTLAPGDAVQVMTVIQNKNIGHSLIPEVRDLYEAWVEFVVTDSNGKEIYHSGFIKPDGMLDERAHSFTNRPVNTDGVFVDNHKVWTIHSVAYDNTVQAGRSSLIRYEFRIPPEAKGAVTITARVNYRHLRQSYLNNVFGKDHVAYPIVELASRTRTLNLGENPAGAPDSHDNADWMRWNNLGIAYLDQLQYSDAIQAFSQVIKLRPDYADGYTNIGLTNIEWEKYASARGGLEKALELSPNNARALYYLALVERRAGHSDAEVEDLKKVLAQYPQSRDARRELGISYYQQRRPEEAMEQFEALQAIDPDDLTAHYNLALLYRRAGMKDKAKEQSAKFVTKKIDPGAPTYSLDFLRKHPEISIESVPWHVHKDVSHPEGMSAGGEH</sequence>